<organism evidence="2 3">
    <name type="scientific">Corallincola spongiicola</name>
    <dbReference type="NCBI Taxonomy" id="2520508"/>
    <lineage>
        <taxon>Bacteria</taxon>
        <taxon>Pseudomonadati</taxon>
        <taxon>Pseudomonadota</taxon>
        <taxon>Gammaproteobacteria</taxon>
        <taxon>Alteromonadales</taxon>
        <taxon>Psychromonadaceae</taxon>
        <taxon>Corallincola</taxon>
    </lineage>
</organism>
<keyword evidence="3" id="KW-1185">Reference proteome</keyword>
<reference evidence="3" key="1">
    <citation type="submission" date="2019-02" db="EMBL/GenBank/DDBJ databases">
        <title>Draft genome sequence of Muricauda sp. 176CP4-71.</title>
        <authorList>
            <person name="Park J.-S."/>
        </authorList>
    </citation>
    <scope>NUCLEOTIDE SEQUENCE [LARGE SCALE GENOMIC DNA]</scope>
    <source>
        <strain evidence="3">176GS2-150</strain>
    </source>
</reference>
<evidence type="ECO:0008006" key="4">
    <source>
        <dbReference type="Google" id="ProtNLM"/>
    </source>
</evidence>
<dbReference type="Proteomes" id="UP000292544">
    <property type="component" value="Unassembled WGS sequence"/>
</dbReference>
<comment type="caution">
    <text evidence="2">The sequence shown here is derived from an EMBL/GenBank/DDBJ whole genome shotgun (WGS) entry which is preliminary data.</text>
</comment>
<gene>
    <name evidence="2" type="ORF">EXY25_06795</name>
</gene>
<accession>A0ABY1WQG5</accession>
<proteinExistence type="predicted"/>
<evidence type="ECO:0000313" key="3">
    <source>
        <dbReference type="Proteomes" id="UP000292544"/>
    </source>
</evidence>
<keyword evidence="1" id="KW-0732">Signal</keyword>
<evidence type="ECO:0000256" key="1">
    <source>
        <dbReference type="SAM" id="SignalP"/>
    </source>
</evidence>
<evidence type="ECO:0000313" key="2">
    <source>
        <dbReference type="EMBL" id="TAA46957.1"/>
    </source>
</evidence>
<protein>
    <recommendedName>
        <fullName evidence="4">PEP-CTERM sorting domain-containing protein</fullName>
    </recommendedName>
</protein>
<dbReference type="EMBL" id="SHLY01000002">
    <property type="protein sequence ID" value="TAA46957.1"/>
    <property type="molecule type" value="Genomic_DNA"/>
</dbReference>
<sequence length="199" mass="20889">MFSIKTLQNWLKTTAIISATSLSFGANAGLMGDSVEGALSTGNQTITTQFSSPAIVDAGVEFEGVMTDVFNQVWSVSVDIADTSFSVSITESTRNGDGNVSSGNDLLMISLWDLVTVDEVILTNYTCSSTGSSCDWGGNNSHLATLDYTPTSLSLGFNALYDGETYTFSTLSQADVPAPLAIGLMLIGLVGVRAARGRK</sequence>
<name>A0ABY1WQG5_9GAMM</name>
<feature type="signal peptide" evidence="1">
    <location>
        <begin position="1"/>
        <end position="28"/>
    </location>
</feature>
<feature type="chain" id="PRO_5046957232" description="PEP-CTERM sorting domain-containing protein" evidence="1">
    <location>
        <begin position="29"/>
        <end position="199"/>
    </location>
</feature>
<dbReference type="RefSeq" id="WP_130566206.1">
    <property type="nucleotide sequence ID" value="NZ_SHLY01000002.1"/>
</dbReference>